<dbReference type="InterPro" id="IPR036594">
    <property type="entry name" value="Meth_synthase_dom"/>
</dbReference>
<comment type="domain">
    <text evidence="21">Modular enzyme with four functionally distinct domains. The isolated Hcy-binding domain catalyzes methyl transfer from free methylcobalamin to homocysteine. The Hcy-binding domain in association with the pterin-binding domain catalyzes the methylation of cob(I)alamin by methyltetrahydrofolate and the methylation of homocysteine. The B12-binding domain binds the cofactor. The AdoMet activation domain binds S-adenosyl-L-methionine. Under aerobic conditions cob(I)alamin can be converted to inactive cob(II)alamin. Reductive methylation by S-adenosyl-L-methionine and flavodoxin regenerates methylcobalamin.</text>
</comment>
<dbReference type="SUPFAM" id="SSF82282">
    <property type="entry name" value="Homocysteine S-methyltransferase"/>
    <property type="match status" value="1"/>
</dbReference>
<keyword evidence="14" id="KW-0677">Repeat</keyword>
<evidence type="ECO:0000256" key="25">
    <source>
        <dbReference type="SAM" id="MobiDB-lite"/>
    </source>
</evidence>
<dbReference type="SUPFAM" id="SSF52242">
    <property type="entry name" value="Cobalamin (vitamin B12)-binding domain"/>
    <property type="match status" value="1"/>
</dbReference>
<feature type="binding site" evidence="22 24">
    <location>
        <position position="264"/>
    </location>
    <ligand>
        <name>Zn(2+)</name>
        <dbReference type="ChEBI" id="CHEBI:29105"/>
    </ligand>
</feature>
<dbReference type="NCBIfam" id="TIGR02082">
    <property type="entry name" value="metH"/>
    <property type="match status" value="1"/>
</dbReference>
<dbReference type="InterPro" id="IPR036589">
    <property type="entry name" value="HCY_dom_sf"/>
</dbReference>
<feature type="domain" description="B12-binding" evidence="29">
    <location>
        <begin position="799"/>
        <end position="933"/>
    </location>
</feature>
<dbReference type="Gene3D" id="1.10.1240.10">
    <property type="entry name" value="Methionine synthase domain"/>
    <property type="match status" value="1"/>
</dbReference>
<evidence type="ECO:0000259" key="28">
    <source>
        <dbReference type="PROSITE" id="PS50974"/>
    </source>
</evidence>
<organism evidence="31 32">
    <name type="scientific">Candidatus Cryptobacteroides excrementavium</name>
    <dbReference type="NCBI Taxonomy" id="2840759"/>
    <lineage>
        <taxon>Bacteria</taxon>
        <taxon>Pseudomonadati</taxon>
        <taxon>Bacteroidota</taxon>
        <taxon>Bacteroidia</taxon>
        <taxon>Bacteroidales</taxon>
        <taxon>Candidatus Cryptobacteroides</taxon>
    </lineage>
</organism>
<dbReference type="Pfam" id="PF02607">
    <property type="entry name" value="B12-binding_2"/>
    <property type="match status" value="1"/>
</dbReference>
<keyword evidence="15 21" id="KW-0862">Zinc</keyword>
<feature type="binding site" evidence="23">
    <location>
        <position position="861"/>
    </location>
    <ligand>
        <name>methylcob(III)alamin</name>
        <dbReference type="ChEBI" id="CHEBI:28115"/>
    </ligand>
</feature>
<dbReference type="GO" id="GO:0032259">
    <property type="term" value="P:methylation"/>
    <property type="evidence" value="ECO:0007669"/>
    <property type="project" value="UniProtKB-KW"/>
</dbReference>
<evidence type="ECO:0000256" key="9">
    <source>
        <dbReference type="ARBA" id="ARBA00022605"/>
    </source>
</evidence>
<feature type="binding site" evidence="23">
    <location>
        <position position="857"/>
    </location>
    <ligand>
        <name>methylcob(III)alamin</name>
        <dbReference type="ChEBI" id="CHEBI:28115"/>
    </ligand>
</feature>
<dbReference type="Pfam" id="PF02574">
    <property type="entry name" value="S-methyl_trans"/>
    <property type="match status" value="1"/>
</dbReference>
<dbReference type="InterPro" id="IPR003759">
    <property type="entry name" value="Cbl-bd_cap"/>
</dbReference>
<dbReference type="Pfam" id="PF02965">
    <property type="entry name" value="Met_synt_B12"/>
    <property type="match status" value="1"/>
</dbReference>
<evidence type="ECO:0000256" key="3">
    <source>
        <dbReference type="ARBA" id="ARBA00001956"/>
    </source>
</evidence>
<dbReference type="GO" id="GO:0031419">
    <property type="term" value="F:cobalamin binding"/>
    <property type="evidence" value="ECO:0007669"/>
    <property type="project" value="UniProtKB-UniRule"/>
</dbReference>
<evidence type="ECO:0000256" key="12">
    <source>
        <dbReference type="ARBA" id="ARBA00022691"/>
    </source>
</evidence>
<dbReference type="InterPro" id="IPR003726">
    <property type="entry name" value="HCY_dom"/>
</dbReference>
<feature type="domain" description="Hcy-binding" evidence="26">
    <location>
        <begin position="1"/>
        <end position="342"/>
    </location>
</feature>
<keyword evidence="9 21" id="KW-0028">Amino-acid biosynthesis</keyword>
<feature type="binding site" evidence="23">
    <location>
        <position position="912"/>
    </location>
    <ligand>
        <name>methylcob(III)alamin</name>
        <dbReference type="ChEBI" id="CHEBI:28115"/>
    </ligand>
</feature>
<feature type="domain" description="Pterin-binding" evidence="27">
    <location>
        <begin position="388"/>
        <end position="649"/>
    </location>
</feature>
<evidence type="ECO:0000256" key="19">
    <source>
        <dbReference type="ARBA" id="ARBA00031040"/>
    </source>
</evidence>
<feature type="binding site" evidence="23">
    <location>
        <begin position="809"/>
        <end position="813"/>
    </location>
    <ligand>
        <name>methylcob(III)alamin</name>
        <dbReference type="ChEBI" id="CHEBI:28115"/>
    </ligand>
</feature>
<dbReference type="InterPro" id="IPR050554">
    <property type="entry name" value="Met_Synthase/Corrinoid"/>
</dbReference>
<dbReference type="Pfam" id="PF02310">
    <property type="entry name" value="B12-binding"/>
    <property type="match status" value="1"/>
</dbReference>
<dbReference type="GO" id="GO:0008705">
    <property type="term" value="F:methionine synthase activity"/>
    <property type="evidence" value="ECO:0007669"/>
    <property type="project" value="UniProtKB-UniRule"/>
</dbReference>
<name>A0A9D9J3M0_9BACT</name>
<feature type="region of interest" description="Disordered" evidence="25">
    <location>
        <begin position="675"/>
        <end position="702"/>
    </location>
</feature>
<feature type="compositionally biased region" description="Basic and acidic residues" evidence="25">
    <location>
        <begin position="675"/>
        <end position="692"/>
    </location>
</feature>
<evidence type="ECO:0000256" key="7">
    <source>
        <dbReference type="ARBA" id="ARBA00013998"/>
    </source>
</evidence>
<dbReference type="InterPro" id="IPR006158">
    <property type="entry name" value="Cobalamin-bd"/>
</dbReference>
<evidence type="ECO:0000256" key="6">
    <source>
        <dbReference type="ARBA" id="ARBA00012032"/>
    </source>
</evidence>
<feature type="domain" description="AdoMet activation" evidence="28">
    <location>
        <begin position="1146"/>
        <end position="1239"/>
    </location>
</feature>
<dbReference type="AlphaFoldDB" id="A0A9D9J3M0"/>
<dbReference type="InterPro" id="IPR037010">
    <property type="entry name" value="VitB12-dep_Met_synth_activ_sf"/>
</dbReference>
<keyword evidence="8 21" id="KW-0489">Methyltransferase</keyword>
<feature type="binding site" evidence="23">
    <location>
        <position position="990"/>
    </location>
    <ligand>
        <name>S-adenosyl-L-methionine</name>
        <dbReference type="ChEBI" id="CHEBI:59789"/>
    </ligand>
</feature>
<keyword evidence="11 21" id="KW-0808">Transferase</keyword>
<dbReference type="GO" id="GO:0005829">
    <property type="term" value="C:cytosol"/>
    <property type="evidence" value="ECO:0007669"/>
    <property type="project" value="TreeGrafter"/>
</dbReference>
<dbReference type="FunFam" id="3.20.20.20:FF:000002">
    <property type="entry name" value="Methionine synthase"/>
    <property type="match status" value="1"/>
</dbReference>
<dbReference type="SUPFAM" id="SSF47644">
    <property type="entry name" value="Methionine synthase domain"/>
    <property type="match status" value="1"/>
</dbReference>
<accession>A0A9D9J3M0</accession>
<evidence type="ECO:0000256" key="13">
    <source>
        <dbReference type="ARBA" id="ARBA00022723"/>
    </source>
</evidence>
<evidence type="ECO:0000256" key="14">
    <source>
        <dbReference type="ARBA" id="ARBA00022737"/>
    </source>
</evidence>
<dbReference type="FunFam" id="3.20.20.330:FF:000001">
    <property type="entry name" value="Methionine synthase"/>
    <property type="match status" value="1"/>
</dbReference>
<evidence type="ECO:0000259" key="26">
    <source>
        <dbReference type="PROSITE" id="PS50970"/>
    </source>
</evidence>
<comment type="similarity">
    <text evidence="5">Belongs to the vitamin-B12 dependent methionine synthase family.</text>
</comment>
<dbReference type="Gene3D" id="3.40.50.280">
    <property type="entry name" value="Cobalamin-binding domain"/>
    <property type="match status" value="1"/>
</dbReference>
<reference evidence="31" key="1">
    <citation type="submission" date="2020-10" db="EMBL/GenBank/DDBJ databases">
        <authorList>
            <person name="Gilroy R."/>
        </authorList>
    </citation>
    <scope>NUCLEOTIDE SEQUENCE</scope>
    <source>
        <strain evidence="31">B2-16538</strain>
    </source>
</reference>
<evidence type="ECO:0000256" key="24">
    <source>
        <dbReference type="PROSITE-ProRule" id="PRU00333"/>
    </source>
</evidence>
<evidence type="ECO:0000256" key="23">
    <source>
        <dbReference type="PIRSR" id="PIRSR000381-2"/>
    </source>
</evidence>
<evidence type="ECO:0000256" key="20">
    <source>
        <dbReference type="NCBIfam" id="TIGR02082"/>
    </source>
</evidence>
<gene>
    <name evidence="31" type="primary">metH</name>
    <name evidence="31" type="ORF">IAB78_06425</name>
</gene>
<evidence type="ECO:0000259" key="29">
    <source>
        <dbReference type="PROSITE" id="PS51332"/>
    </source>
</evidence>
<evidence type="ECO:0000256" key="1">
    <source>
        <dbReference type="ARBA" id="ARBA00001700"/>
    </source>
</evidence>
<keyword evidence="17 21" id="KW-0170">Cobalt</keyword>
<dbReference type="Proteomes" id="UP000823750">
    <property type="component" value="Unassembled WGS sequence"/>
</dbReference>
<evidence type="ECO:0000256" key="5">
    <source>
        <dbReference type="ARBA" id="ARBA00010398"/>
    </source>
</evidence>
<dbReference type="Gene3D" id="3.20.20.330">
    <property type="entry name" value="Homocysteine-binding-like domain"/>
    <property type="match status" value="1"/>
</dbReference>
<evidence type="ECO:0000256" key="2">
    <source>
        <dbReference type="ARBA" id="ARBA00001947"/>
    </source>
</evidence>
<evidence type="ECO:0000256" key="22">
    <source>
        <dbReference type="PIRSR" id="PIRSR000381-1"/>
    </source>
</evidence>
<dbReference type="EC" id="2.1.1.13" evidence="6 20"/>
<comment type="cofactor">
    <cofactor evidence="3 21 22">
        <name>methylcob(III)alamin</name>
        <dbReference type="ChEBI" id="CHEBI:28115"/>
    </cofactor>
</comment>
<dbReference type="FunFam" id="1.10.1240.10:FF:000001">
    <property type="entry name" value="Methionine synthase"/>
    <property type="match status" value="1"/>
</dbReference>
<dbReference type="SUPFAM" id="SSF56507">
    <property type="entry name" value="Methionine synthase activation domain-like"/>
    <property type="match status" value="1"/>
</dbReference>
<keyword evidence="10 21" id="KW-0846">Cobalamin</keyword>
<evidence type="ECO:0000256" key="10">
    <source>
        <dbReference type="ARBA" id="ARBA00022628"/>
    </source>
</evidence>
<evidence type="ECO:0000256" key="8">
    <source>
        <dbReference type="ARBA" id="ARBA00022603"/>
    </source>
</evidence>
<sequence length="1239" mass="133732">MTDFLADGRIMILDGATGTMIQKCGLAEEDFRAGIPDAPQGKELKGNNECLNLSRPDIIRQIHNEYIAAGADIIEANTFSANRVSQEEYGCGALASRMAYEGARIAREAADAAMDTFRKTGEAEGSARKIFVAGSIGPTSKSLSMSPDMDDPAFRAVTFDEMADAYGEQIMGLILGGADMLLIETCFDALNAKAAIYALEKLLDSPDFADDPAVRARLDADGNFPVIVSVSVSDRSGRTLTGQTLRAFYTAVSHYPLTAFGLNCSLGAGEMHHLLKETADFAGCPVICYPNAGLPDGMGGYAQTPEEMAGEMGQMAAEGLLNIAGGCCGTTPEYIRAIEAAVRKYPARRIPGDGKDTQAVDGTGGKRCTHLTVSGLEAVDIDLKTRNFTNVGERTNVAGSRKFARLIASGNLSEALEIAAGQVDSGADIIDINMDDAMLDSKAEMTRFVRSISSEPAAAKAALMIDSSDWETILSGLKNAQGKSIVNSISLKEGEEAFIGKAREIHRLGAAMVVMAFDEQGQATDFIRKTEICARAYRLLTEKAGIAPHDIIFDVNVLAIGTGIEEHADYAADFIKAVKWIKENLPGALTSGGISNLSFAFRGNNTVREAMHSAFLYHAIRAGLDMAIVNPGMLQVYDSIEPGLLKCVEDVIFNTDSGATERLIEKATAIAAAESAEKAKKERAGSDGQEKGKSRHNGPSQRLSDALVAGKSDTLHQDLEDCLKICGSAVSIIEGPLMDGMKKVGELFGDGKMFLPQVVKSAKIMKDAVDYLQPYMGRDSESAGTGGDGTGRSEKKSSLPKIVIATVRGDVHDIGKNITATVLRCNGFDVTDLGVMVDRDTILDTAVREHADIIAASGLITPSLYQMEELCREMTARGMDIPLFIGGATTSALHTAVRLAPLYAHVFHGSDASASAVMAKRCLMDREKFEAEEHAKQERLRKLYLNAPEKSAGRSRPEFSPGSYLRPDEMDMTAMPAERLDPEMLDEFFDWKMFMLICGIKDCSSPLAIQIKKEAEEEILRMKSDGSIRIMAAMDFFVADSSAEDILHLGHTCSGRNEEYTIPMLRQEEGMQLKDGSLACLSLADFVPDRSSGISSVCGMFAVSATAGQNPDLMQQAILDTYAEAASSWIDTWTRNRISRHGMHIIKPAAGYSCCPDHTLKRDILKLLPGAERLGITLTDTCGMIPDASICGMIFIHPEAVYPDIRHISRSQYDSYVSRRGMAQEEAKLFLGHMLKQED</sequence>
<dbReference type="InterPro" id="IPR000489">
    <property type="entry name" value="Pterin-binding_dom"/>
</dbReference>
<evidence type="ECO:0000256" key="16">
    <source>
        <dbReference type="ARBA" id="ARBA00023167"/>
    </source>
</evidence>
<dbReference type="GO" id="GO:0046653">
    <property type="term" value="P:tetrahydrofolate metabolic process"/>
    <property type="evidence" value="ECO:0007669"/>
    <property type="project" value="TreeGrafter"/>
</dbReference>
<dbReference type="PROSITE" id="PS50972">
    <property type="entry name" value="PTERIN_BINDING"/>
    <property type="match status" value="1"/>
</dbReference>
<comment type="pathway">
    <text evidence="4 21">Amino-acid biosynthesis; L-methionine biosynthesis via de novo pathway; L-methionine from L-homocysteine (MetH route): step 1/1.</text>
</comment>
<evidence type="ECO:0000256" key="17">
    <source>
        <dbReference type="ARBA" id="ARBA00023285"/>
    </source>
</evidence>
<dbReference type="SUPFAM" id="SSF51717">
    <property type="entry name" value="Dihydropteroate synthetase-like"/>
    <property type="match status" value="1"/>
</dbReference>
<dbReference type="EMBL" id="JADILX010000093">
    <property type="protein sequence ID" value="MBO8486043.1"/>
    <property type="molecule type" value="Genomic_DNA"/>
</dbReference>
<dbReference type="SMART" id="SM01018">
    <property type="entry name" value="B12-binding_2"/>
    <property type="match status" value="1"/>
</dbReference>
<feature type="domain" description="B12-binding N-terminal" evidence="30">
    <location>
        <begin position="690"/>
        <end position="784"/>
    </location>
</feature>
<evidence type="ECO:0000256" key="21">
    <source>
        <dbReference type="PIRNR" id="PIRNR000381"/>
    </source>
</evidence>
<dbReference type="PANTHER" id="PTHR45833">
    <property type="entry name" value="METHIONINE SYNTHASE"/>
    <property type="match status" value="1"/>
</dbReference>
<reference evidence="31" key="2">
    <citation type="journal article" date="2021" name="PeerJ">
        <title>Extensive microbial diversity within the chicken gut microbiome revealed by metagenomics and culture.</title>
        <authorList>
            <person name="Gilroy R."/>
            <person name="Ravi A."/>
            <person name="Getino M."/>
            <person name="Pursley I."/>
            <person name="Horton D.L."/>
            <person name="Alikhan N.F."/>
            <person name="Baker D."/>
            <person name="Gharbi K."/>
            <person name="Hall N."/>
            <person name="Watson M."/>
            <person name="Adriaenssens E.M."/>
            <person name="Foster-Nyarko E."/>
            <person name="Jarju S."/>
            <person name="Secka A."/>
            <person name="Antonio M."/>
            <person name="Oren A."/>
            <person name="Chaudhuri R.R."/>
            <person name="La Ragione R."/>
            <person name="Hildebrand F."/>
            <person name="Pallen M.J."/>
        </authorList>
    </citation>
    <scope>NUCLEOTIDE SEQUENCE</scope>
    <source>
        <strain evidence="31">B2-16538</strain>
    </source>
</reference>
<dbReference type="PIRSF" id="PIRSF000381">
    <property type="entry name" value="MetH"/>
    <property type="match status" value="1"/>
</dbReference>
<comment type="caution">
    <text evidence="31">The sequence shown here is derived from an EMBL/GenBank/DDBJ whole genome shotgun (WGS) entry which is preliminary data.</text>
</comment>
<comment type="function">
    <text evidence="18 21">Catalyzes the transfer of a methyl group from methyl-cobalamin to homocysteine, yielding enzyme-bound cob(I)alamin and methionine. Subsequently, remethylates the cofactor using methyltetrahydrofolate.</text>
</comment>
<dbReference type="PROSITE" id="PS50970">
    <property type="entry name" value="HCY"/>
    <property type="match status" value="1"/>
</dbReference>
<evidence type="ECO:0000256" key="18">
    <source>
        <dbReference type="ARBA" id="ARBA00025552"/>
    </source>
</evidence>
<dbReference type="PROSITE" id="PS51332">
    <property type="entry name" value="B12_BINDING"/>
    <property type="match status" value="1"/>
</dbReference>
<dbReference type="PROSITE" id="PS51337">
    <property type="entry name" value="B12_BINDING_NTER"/>
    <property type="match status" value="1"/>
</dbReference>
<dbReference type="PANTHER" id="PTHR45833:SF1">
    <property type="entry name" value="METHIONINE SYNTHASE"/>
    <property type="match status" value="1"/>
</dbReference>
<dbReference type="InterPro" id="IPR036724">
    <property type="entry name" value="Cobalamin-bd_sf"/>
</dbReference>
<dbReference type="PROSITE" id="PS50974">
    <property type="entry name" value="ADOMET_ACTIVATION"/>
    <property type="match status" value="1"/>
</dbReference>
<feature type="binding site" evidence="23">
    <location>
        <position position="734"/>
    </location>
    <ligand>
        <name>methylcob(III)alamin</name>
        <dbReference type="ChEBI" id="CHEBI:28115"/>
    </ligand>
</feature>
<comment type="catalytic activity">
    <reaction evidence="1 21">
        <text>(6S)-5-methyl-5,6,7,8-tetrahydrofolate + L-homocysteine = (6S)-5,6,7,8-tetrahydrofolate + L-methionine</text>
        <dbReference type="Rhea" id="RHEA:11172"/>
        <dbReference type="ChEBI" id="CHEBI:18608"/>
        <dbReference type="ChEBI" id="CHEBI:57453"/>
        <dbReference type="ChEBI" id="CHEBI:57844"/>
        <dbReference type="ChEBI" id="CHEBI:58199"/>
        <dbReference type="EC" id="2.1.1.13"/>
    </reaction>
</comment>
<keyword evidence="16 21" id="KW-0486">Methionine biosynthesis</keyword>
<dbReference type="Gene3D" id="3.20.20.20">
    <property type="entry name" value="Dihydropteroate synthase-like"/>
    <property type="match status" value="1"/>
</dbReference>
<evidence type="ECO:0000256" key="11">
    <source>
        <dbReference type="ARBA" id="ARBA00022679"/>
    </source>
</evidence>
<evidence type="ECO:0000256" key="4">
    <source>
        <dbReference type="ARBA" id="ARBA00005178"/>
    </source>
</evidence>
<dbReference type="Gene3D" id="3.10.196.10">
    <property type="entry name" value="Vitamin B12-dependent methionine synthase, activation domain"/>
    <property type="match status" value="1"/>
</dbReference>
<comment type="cofactor">
    <cofactor evidence="2 21 24">
        <name>Zn(2+)</name>
        <dbReference type="ChEBI" id="CHEBI:29105"/>
    </cofactor>
</comment>
<dbReference type="Pfam" id="PF00809">
    <property type="entry name" value="Pterin_bind"/>
    <property type="match status" value="1"/>
</dbReference>
<dbReference type="GO" id="GO:0050667">
    <property type="term" value="P:homocysteine metabolic process"/>
    <property type="evidence" value="ECO:0007669"/>
    <property type="project" value="TreeGrafter"/>
</dbReference>
<keyword evidence="12 21" id="KW-0949">S-adenosyl-L-methionine</keyword>
<evidence type="ECO:0000313" key="32">
    <source>
        <dbReference type="Proteomes" id="UP000823750"/>
    </source>
</evidence>
<evidence type="ECO:0000259" key="27">
    <source>
        <dbReference type="PROSITE" id="PS50972"/>
    </source>
</evidence>
<dbReference type="GO" id="GO:0008270">
    <property type="term" value="F:zinc ion binding"/>
    <property type="evidence" value="ECO:0007669"/>
    <property type="project" value="UniProtKB-UniRule"/>
</dbReference>
<feature type="binding site" evidence="22 24">
    <location>
        <position position="327"/>
    </location>
    <ligand>
        <name>Zn(2+)</name>
        <dbReference type="ChEBI" id="CHEBI:29105"/>
    </ligand>
</feature>
<evidence type="ECO:0000259" key="30">
    <source>
        <dbReference type="PROSITE" id="PS51337"/>
    </source>
</evidence>
<feature type="region of interest" description="Disordered" evidence="25">
    <location>
        <begin position="777"/>
        <end position="797"/>
    </location>
</feature>
<evidence type="ECO:0000313" key="31">
    <source>
        <dbReference type="EMBL" id="MBO8486043.1"/>
    </source>
</evidence>
<dbReference type="InterPro" id="IPR011005">
    <property type="entry name" value="Dihydropteroate_synth-like_sf"/>
</dbReference>
<evidence type="ECO:0000256" key="15">
    <source>
        <dbReference type="ARBA" id="ARBA00022833"/>
    </source>
</evidence>
<dbReference type="InterPro" id="IPR004223">
    <property type="entry name" value="VitB12-dep_Met_synth_activ_dom"/>
</dbReference>
<feature type="binding site" description="axial binding residue" evidence="22">
    <location>
        <position position="812"/>
    </location>
    <ligand>
        <name>methylcob(III)alamin</name>
        <dbReference type="ChEBI" id="CHEBI:28115"/>
    </ligand>
    <ligandPart>
        <name>Co</name>
        <dbReference type="ChEBI" id="CHEBI:27638"/>
    </ligandPart>
</feature>
<proteinExistence type="inferred from homology"/>
<dbReference type="InterPro" id="IPR011822">
    <property type="entry name" value="MetH"/>
</dbReference>
<keyword evidence="13 21" id="KW-0479">Metal-binding</keyword>
<feature type="binding site" evidence="22 24">
    <location>
        <position position="328"/>
    </location>
    <ligand>
        <name>Zn(2+)</name>
        <dbReference type="ChEBI" id="CHEBI:29105"/>
    </ligand>
</feature>
<protein>
    <recommendedName>
        <fullName evidence="7 20">Methionine synthase</fullName>
        <ecNumber evidence="6 20">2.1.1.13</ecNumber>
    </recommendedName>
    <alternativeName>
        <fullName evidence="19 21">5-methyltetrahydrofolate--homocysteine methyltransferase</fullName>
    </alternativeName>
</protein>